<sequence>MLTDVDPRVTAQVNLEAVLGALPLLASLVPEAENLLLPLTKPVTLRLVVRGGPRGSYTFDRSGIRPGPGGSTAGLVFTSSGHFNRVIAGTAQPVPFGGPTGLRFLTGVFTPLSQILGRYLEPTADDLLDPGFRADSVRLTLRVALAAVAVIGNEDRSGRVSAGQMRDGRVDLEVGDDLRHQVWVRDHRLTFVEQPVEPPQAALRFSDLDLAGEVFSGTTSAIAAVSDGRMSMRGVISMIDNLNRILDRTGQYLGK</sequence>
<evidence type="ECO:0000313" key="1">
    <source>
        <dbReference type="EMBL" id="GAA3634244.1"/>
    </source>
</evidence>
<comment type="caution">
    <text evidence="1">The sequence shown here is derived from an EMBL/GenBank/DDBJ whole genome shotgun (WGS) entry which is preliminary data.</text>
</comment>
<gene>
    <name evidence="1" type="ORF">GCM10022223_60720</name>
</gene>
<protein>
    <recommendedName>
        <fullName evidence="3">SCP2 domain-containing protein</fullName>
    </recommendedName>
</protein>
<evidence type="ECO:0000313" key="2">
    <source>
        <dbReference type="Proteomes" id="UP001501074"/>
    </source>
</evidence>
<accession>A0ABP7AJL3</accession>
<dbReference type="RefSeq" id="WP_231485752.1">
    <property type="nucleotide sequence ID" value="NZ_BAAAZO010000012.1"/>
</dbReference>
<organism evidence="1 2">
    <name type="scientific">Kineosporia mesophila</name>
    <dbReference type="NCBI Taxonomy" id="566012"/>
    <lineage>
        <taxon>Bacteria</taxon>
        <taxon>Bacillati</taxon>
        <taxon>Actinomycetota</taxon>
        <taxon>Actinomycetes</taxon>
        <taxon>Kineosporiales</taxon>
        <taxon>Kineosporiaceae</taxon>
        <taxon>Kineosporia</taxon>
    </lineage>
</organism>
<dbReference type="EMBL" id="BAAAZO010000012">
    <property type="protein sequence ID" value="GAA3634244.1"/>
    <property type="molecule type" value="Genomic_DNA"/>
</dbReference>
<reference evidence="2" key="1">
    <citation type="journal article" date="2019" name="Int. J. Syst. Evol. Microbiol.">
        <title>The Global Catalogue of Microorganisms (GCM) 10K type strain sequencing project: providing services to taxonomists for standard genome sequencing and annotation.</title>
        <authorList>
            <consortium name="The Broad Institute Genomics Platform"/>
            <consortium name="The Broad Institute Genome Sequencing Center for Infectious Disease"/>
            <person name="Wu L."/>
            <person name="Ma J."/>
        </authorList>
    </citation>
    <scope>NUCLEOTIDE SEQUENCE [LARGE SCALE GENOMIC DNA]</scope>
    <source>
        <strain evidence="2">JCM 16902</strain>
    </source>
</reference>
<dbReference type="Proteomes" id="UP001501074">
    <property type="component" value="Unassembled WGS sequence"/>
</dbReference>
<keyword evidence="2" id="KW-1185">Reference proteome</keyword>
<evidence type="ECO:0008006" key="3">
    <source>
        <dbReference type="Google" id="ProtNLM"/>
    </source>
</evidence>
<proteinExistence type="predicted"/>
<name>A0ABP7AJL3_9ACTN</name>